<organism evidence="1 2">
    <name type="scientific">Sungkyunkwania multivorans</name>
    <dbReference type="NCBI Taxonomy" id="1173618"/>
    <lineage>
        <taxon>Bacteria</taxon>
        <taxon>Pseudomonadati</taxon>
        <taxon>Bacteroidota</taxon>
        <taxon>Flavobacteriia</taxon>
        <taxon>Flavobacteriales</taxon>
        <taxon>Flavobacteriaceae</taxon>
        <taxon>Sungkyunkwania</taxon>
    </lineage>
</organism>
<comment type="caution">
    <text evidence="1">The sequence shown here is derived from an EMBL/GenBank/DDBJ whole genome shotgun (WGS) entry which is preliminary data.</text>
</comment>
<protein>
    <recommendedName>
        <fullName evidence="3">Cytochrome C Planctomycete-type domain-containing protein</fullName>
    </recommendedName>
</protein>
<sequence length="119" mass="13404">MRIIKVSIYTCFLTVFLSCTNDSEDDLIDPTPQGPDPITFKTNIEPVLQSVCQNCHQDPPINGAPMSLVTYTQARFWVEDGSLLNRVNNENAPMPPSGLLPTTTREVFQKWKDDGFIEE</sequence>
<reference evidence="2" key="1">
    <citation type="journal article" date="2019" name="Int. J. Syst. Evol. Microbiol.">
        <title>The Global Catalogue of Microorganisms (GCM) 10K type strain sequencing project: providing services to taxonomists for standard genome sequencing and annotation.</title>
        <authorList>
            <consortium name="The Broad Institute Genomics Platform"/>
            <consortium name="The Broad Institute Genome Sequencing Center for Infectious Disease"/>
            <person name="Wu L."/>
            <person name="Ma J."/>
        </authorList>
    </citation>
    <scope>NUCLEOTIDE SEQUENCE [LARGE SCALE GENOMIC DNA]</scope>
    <source>
        <strain evidence="2">CCUG 62952</strain>
    </source>
</reference>
<dbReference type="RefSeq" id="WP_386407236.1">
    <property type="nucleotide sequence ID" value="NZ_JBHTJH010000005.1"/>
</dbReference>
<dbReference type="Proteomes" id="UP001596978">
    <property type="component" value="Unassembled WGS sequence"/>
</dbReference>
<evidence type="ECO:0000313" key="1">
    <source>
        <dbReference type="EMBL" id="MFD0862373.1"/>
    </source>
</evidence>
<dbReference type="EMBL" id="JBHTJH010000005">
    <property type="protein sequence ID" value="MFD0862373.1"/>
    <property type="molecule type" value="Genomic_DNA"/>
</dbReference>
<name>A0ABW3CXH3_9FLAO</name>
<evidence type="ECO:0008006" key="3">
    <source>
        <dbReference type="Google" id="ProtNLM"/>
    </source>
</evidence>
<proteinExistence type="predicted"/>
<evidence type="ECO:0000313" key="2">
    <source>
        <dbReference type="Proteomes" id="UP001596978"/>
    </source>
</evidence>
<keyword evidence="2" id="KW-1185">Reference proteome</keyword>
<dbReference type="PROSITE" id="PS51257">
    <property type="entry name" value="PROKAR_LIPOPROTEIN"/>
    <property type="match status" value="1"/>
</dbReference>
<gene>
    <name evidence="1" type="ORF">ACFQ1M_09130</name>
</gene>
<accession>A0ABW3CXH3</accession>